<dbReference type="OrthoDB" id="127107at2"/>
<dbReference type="KEGG" id="mff:MFFC18_18860"/>
<dbReference type="Pfam" id="PF07587">
    <property type="entry name" value="PSD1"/>
    <property type="match status" value="1"/>
</dbReference>
<dbReference type="InterPro" id="IPR036909">
    <property type="entry name" value="Cyt_c-like_dom_sf"/>
</dbReference>
<feature type="domain" description="DUF1553" evidence="3">
    <location>
        <begin position="758"/>
        <end position="1010"/>
    </location>
</feature>
<dbReference type="Pfam" id="PF07583">
    <property type="entry name" value="PSCyt2"/>
    <property type="match status" value="1"/>
</dbReference>
<accession>A0A5B9P9U8</accession>
<dbReference type="STRING" id="980251.GCA_001642875_05083"/>
<dbReference type="GO" id="GO:0009055">
    <property type="term" value="F:electron transfer activity"/>
    <property type="evidence" value="ECO:0007669"/>
    <property type="project" value="InterPro"/>
</dbReference>
<protein>
    <submittedName>
        <fullName evidence="5">Planctomycete cytochrome C</fullName>
    </submittedName>
</protein>
<feature type="chain" id="PRO_5023069343" evidence="1">
    <location>
        <begin position="28"/>
        <end position="1045"/>
    </location>
</feature>
<reference evidence="5 6" key="1">
    <citation type="submission" date="2019-08" db="EMBL/GenBank/DDBJ databases">
        <title>Deep-cultivation of Planctomycetes and their phenomic and genomic characterization uncovers novel biology.</title>
        <authorList>
            <person name="Wiegand S."/>
            <person name="Jogler M."/>
            <person name="Boedeker C."/>
            <person name="Pinto D."/>
            <person name="Vollmers J."/>
            <person name="Rivas-Marin E."/>
            <person name="Kohn T."/>
            <person name="Peeters S.H."/>
            <person name="Heuer A."/>
            <person name="Rast P."/>
            <person name="Oberbeckmann S."/>
            <person name="Bunk B."/>
            <person name="Jeske O."/>
            <person name="Meyerdierks A."/>
            <person name="Storesund J.E."/>
            <person name="Kallscheuer N."/>
            <person name="Luecker S."/>
            <person name="Lage O.M."/>
            <person name="Pohl T."/>
            <person name="Merkel B.J."/>
            <person name="Hornburger P."/>
            <person name="Mueller R.-W."/>
            <person name="Bruemmer F."/>
            <person name="Labrenz M."/>
            <person name="Spormann A.M."/>
            <person name="Op den Camp H."/>
            <person name="Overmann J."/>
            <person name="Amann R."/>
            <person name="Jetten M.S.M."/>
            <person name="Mascher T."/>
            <person name="Medema M.H."/>
            <person name="Devos D.P."/>
            <person name="Kaster A.-K."/>
            <person name="Ovreas L."/>
            <person name="Rohde M."/>
            <person name="Galperin M.Y."/>
            <person name="Jogler C."/>
        </authorList>
    </citation>
    <scope>NUCLEOTIDE SEQUENCE [LARGE SCALE GENOMIC DNA]</scope>
    <source>
        <strain evidence="5 6">FC18</strain>
    </source>
</reference>
<proteinExistence type="predicted"/>
<evidence type="ECO:0000259" key="4">
    <source>
        <dbReference type="Pfam" id="PF07635"/>
    </source>
</evidence>
<evidence type="ECO:0000256" key="1">
    <source>
        <dbReference type="SAM" id="SignalP"/>
    </source>
</evidence>
<feature type="signal peptide" evidence="1">
    <location>
        <begin position="1"/>
        <end position="27"/>
    </location>
</feature>
<dbReference type="InterPro" id="IPR011444">
    <property type="entry name" value="DUF1549"/>
</dbReference>
<dbReference type="SUPFAM" id="SSF46626">
    <property type="entry name" value="Cytochrome c"/>
    <property type="match status" value="1"/>
</dbReference>
<dbReference type="InterPro" id="IPR022655">
    <property type="entry name" value="DUF1553"/>
</dbReference>
<dbReference type="Pfam" id="PF07635">
    <property type="entry name" value="PSCyt1"/>
    <property type="match status" value="1"/>
</dbReference>
<dbReference type="EMBL" id="CP042912">
    <property type="protein sequence ID" value="QEG22025.1"/>
    <property type="molecule type" value="Genomic_DNA"/>
</dbReference>
<name>A0A5B9P9U8_9BACT</name>
<dbReference type="AlphaFoldDB" id="A0A5B9P9U8"/>
<evidence type="ECO:0000313" key="6">
    <source>
        <dbReference type="Proteomes" id="UP000322214"/>
    </source>
</evidence>
<keyword evidence="1" id="KW-0732">Signal</keyword>
<evidence type="ECO:0000259" key="2">
    <source>
        <dbReference type="Pfam" id="PF07583"/>
    </source>
</evidence>
<keyword evidence="6" id="KW-1185">Reference proteome</keyword>
<evidence type="ECO:0000259" key="3">
    <source>
        <dbReference type="Pfam" id="PF07587"/>
    </source>
</evidence>
<feature type="domain" description="Cytochrome C Planctomycete-type" evidence="4">
    <location>
        <begin position="52"/>
        <end position="108"/>
    </location>
</feature>
<dbReference type="InterPro" id="IPR011429">
    <property type="entry name" value="Cyt_c_Planctomycete-type"/>
</dbReference>
<dbReference type="PANTHER" id="PTHR35889:SF3">
    <property type="entry name" value="F-BOX DOMAIN-CONTAINING PROTEIN"/>
    <property type="match status" value="1"/>
</dbReference>
<evidence type="ECO:0000313" key="5">
    <source>
        <dbReference type="EMBL" id="QEG22025.1"/>
    </source>
</evidence>
<dbReference type="PANTHER" id="PTHR35889">
    <property type="entry name" value="CYCLOINULO-OLIGOSACCHARIDE FRUCTANOTRANSFERASE-RELATED"/>
    <property type="match status" value="1"/>
</dbReference>
<sequence length="1045" mass="116739" precursor="true">MGSNKYTLALVTLAVVWLQATSTDLLAQQDGFTPQQLEHFENKVRPILVERCYECHADGESEGGLSLQSRNAMIVGGDAGAAIVPGDPENSLLIQAIHYGDVYEMPPDSKMPDEEIKILEDWIRDTAPWPKHSDVEIETAKSFDIEARAKDHWCWQPVTPPQLPDGVAGSAAIDFLIESKLKEKGLNPNGPAKRSSLLRRVCFDLTGLPPTQELTQQFVIEQSVSLEQIIDPLLESPHFGERWARHWMDLSRYAETHGHEFDYPIADAWKYRDYLIRAFNADVPYDQFVTEHLAGDLLESPRRNPDSDFDESVLATGFWFLGEATHGPVDSKADESARVDNQIDVMCRSFVGLTVACARCHDHKFDAISTQDYYALSGFLQSSRKYRAVVDKDRVFENAARKVAPIRHRFATLTEAFRDSLANTDVDVAANRLQVVLSGDDDAKKEKLSQAIASAPVLNRHPEYVEVDLDAIDPEVISNTEVPLDPRYWKTEGQAFANAGPSMIVGESLQWPHPNTISSAGNGMKFAGMAHSSTFEIKHKFIHVRIKAKKARVELVVDGCRMLEHNAILFNGLIHKDVNHDEYQWLTIGKELYLHLGSRAWLEFTDPGDGYFAVDRVVISPDGRPPQEDPAEAAVTWKDRTDGDPLSRAKETFALVKDAMHGPHAEEVMSWVLESGLDEVLVGGPVGTGIRDCRQSIVDINNKLPRPSKALAITDGFPENEHVFVRGNHKMLGKVAPRQFLTAIVDEDSGFDRESGSGRLRLANQIVDPSNPLTSRVIVNRVWHHLFGRGIVRSVDNFGVLGDEPSHPELLDHLADGFVENGWSIKRLVKKILLTDAYQRSSTPSESGQELDPDNVYLSRTNVRRLQGEAIRDSMLAASGRLDKKMYGPSVRIHVTSFMQGRGRPGKSGPIDGEGRRSIYIETRRNFLSPMMLAFDTPIPFNAIGLRTVSNVPAQALILMNDPFVLQQAEKFAGKALQSADDVDGRIEFVYLSAMARKPIESELEKAKTFITTHANRLDADVDSPEVWKDFCHVVFNTKEFIYLN</sequence>
<dbReference type="RefSeq" id="WP_075082881.1">
    <property type="nucleotide sequence ID" value="NZ_CP042912.1"/>
</dbReference>
<dbReference type="Proteomes" id="UP000322214">
    <property type="component" value="Chromosome"/>
</dbReference>
<dbReference type="GO" id="GO:0020037">
    <property type="term" value="F:heme binding"/>
    <property type="evidence" value="ECO:0007669"/>
    <property type="project" value="InterPro"/>
</dbReference>
<feature type="domain" description="DUF1549" evidence="2">
    <location>
        <begin position="173"/>
        <end position="384"/>
    </location>
</feature>
<gene>
    <name evidence="5" type="ORF">MFFC18_18860</name>
</gene>
<organism evidence="5 6">
    <name type="scientific">Mariniblastus fucicola</name>
    <dbReference type="NCBI Taxonomy" id="980251"/>
    <lineage>
        <taxon>Bacteria</taxon>
        <taxon>Pseudomonadati</taxon>
        <taxon>Planctomycetota</taxon>
        <taxon>Planctomycetia</taxon>
        <taxon>Pirellulales</taxon>
        <taxon>Pirellulaceae</taxon>
        <taxon>Mariniblastus</taxon>
    </lineage>
</organism>